<gene>
    <name evidence="1" type="ORF">Gotri_008286</name>
</gene>
<evidence type="ECO:0000313" key="1">
    <source>
        <dbReference type="EMBL" id="MBA0772980.1"/>
    </source>
</evidence>
<reference evidence="1 2" key="1">
    <citation type="journal article" date="2019" name="Genome Biol. Evol.">
        <title>Insights into the evolution of the New World diploid cottons (Gossypium, subgenus Houzingenia) based on genome sequencing.</title>
        <authorList>
            <person name="Grover C.E."/>
            <person name="Arick M.A. 2nd"/>
            <person name="Thrash A."/>
            <person name="Conover J.L."/>
            <person name="Sanders W.S."/>
            <person name="Peterson D.G."/>
            <person name="Frelichowski J.E."/>
            <person name="Scheffler J.A."/>
            <person name="Scheffler B.E."/>
            <person name="Wendel J.F."/>
        </authorList>
    </citation>
    <scope>NUCLEOTIDE SEQUENCE [LARGE SCALE GENOMIC DNA]</scope>
    <source>
        <strain evidence="1">8</strain>
        <tissue evidence="1">Leaf</tissue>
    </source>
</reference>
<feature type="non-terminal residue" evidence="1">
    <location>
        <position position="286"/>
    </location>
</feature>
<protein>
    <recommendedName>
        <fullName evidence="3">DUF4283 domain-containing protein</fullName>
    </recommendedName>
</protein>
<dbReference type="Proteomes" id="UP000593568">
    <property type="component" value="Unassembled WGS sequence"/>
</dbReference>
<dbReference type="AlphaFoldDB" id="A0A7J9EIX3"/>
<evidence type="ECO:0008006" key="3">
    <source>
        <dbReference type="Google" id="ProtNLM"/>
    </source>
</evidence>
<sequence length="286" mass="33769">VDIDRVIKGAPWTFNNHLLVFRRLLEDKDPIEVPLTYSFFWVQIHDLLPDREGISKLHKNTSFGGCEGSIEEKEENNNTEWKIFLCHGDSLCPLRVKSKRQYLELEWDTSLRVQDKRSDLPTSVWLREDISSRLQGKEEDSLLAEMEGKKRQRVGHPNLEEVTDLIECSRDQESVNKPKRSVVVKRRFQHVLKAKRPQMVFLMETKLDRKRMERFRQRCGYHNWIDVPIEGTRGKLSLRWMEGSKVSLKSFTKNHIVMEVEDEVIEREGIFTSFYGSLDTRFKEST</sequence>
<dbReference type="EMBL" id="JABEZW010000008">
    <property type="protein sequence ID" value="MBA0772980.1"/>
    <property type="molecule type" value="Genomic_DNA"/>
</dbReference>
<accession>A0A7J9EIX3</accession>
<keyword evidence="2" id="KW-1185">Reference proteome</keyword>
<evidence type="ECO:0000313" key="2">
    <source>
        <dbReference type="Proteomes" id="UP000593568"/>
    </source>
</evidence>
<comment type="caution">
    <text evidence="1">The sequence shown here is derived from an EMBL/GenBank/DDBJ whole genome shotgun (WGS) entry which is preliminary data.</text>
</comment>
<organism evidence="1 2">
    <name type="scientific">Gossypium trilobum</name>
    <dbReference type="NCBI Taxonomy" id="34281"/>
    <lineage>
        <taxon>Eukaryota</taxon>
        <taxon>Viridiplantae</taxon>
        <taxon>Streptophyta</taxon>
        <taxon>Embryophyta</taxon>
        <taxon>Tracheophyta</taxon>
        <taxon>Spermatophyta</taxon>
        <taxon>Magnoliopsida</taxon>
        <taxon>eudicotyledons</taxon>
        <taxon>Gunneridae</taxon>
        <taxon>Pentapetalae</taxon>
        <taxon>rosids</taxon>
        <taxon>malvids</taxon>
        <taxon>Malvales</taxon>
        <taxon>Malvaceae</taxon>
        <taxon>Malvoideae</taxon>
        <taxon>Gossypium</taxon>
    </lineage>
</organism>
<proteinExistence type="predicted"/>
<name>A0A7J9EIX3_9ROSI</name>